<organism evidence="2 3">
    <name type="scientific">Ceratobasidium theobromae</name>
    <dbReference type="NCBI Taxonomy" id="1582974"/>
    <lineage>
        <taxon>Eukaryota</taxon>
        <taxon>Fungi</taxon>
        <taxon>Dikarya</taxon>
        <taxon>Basidiomycota</taxon>
        <taxon>Agaricomycotina</taxon>
        <taxon>Agaricomycetes</taxon>
        <taxon>Cantharellales</taxon>
        <taxon>Ceratobasidiaceae</taxon>
        <taxon>Ceratobasidium</taxon>
    </lineage>
</organism>
<dbReference type="AlphaFoldDB" id="A0A5N5Q8E5"/>
<dbReference type="EMBL" id="SSOP01000870">
    <property type="protein sequence ID" value="KAB5587678.1"/>
    <property type="molecule type" value="Genomic_DNA"/>
</dbReference>
<evidence type="ECO:0000256" key="1">
    <source>
        <dbReference type="SAM" id="MobiDB-lite"/>
    </source>
</evidence>
<accession>A0A5N5Q8E5</accession>
<dbReference type="Proteomes" id="UP000383932">
    <property type="component" value="Unassembled WGS sequence"/>
</dbReference>
<feature type="region of interest" description="Disordered" evidence="1">
    <location>
        <begin position="517"/>
        <end position="553"/>
    </location>
</feature>
<dbReference type="OrthoDB" id="3261690at2759"/>
<proteinExistence type="predicted"/>
<name>A0A5N5Q8E5_9AGAM</name>
<sequence>MEPQALVRIFLPRLERRDAKSNCLYDKELELLYDHAVRPAAVATLPRELTAVWPATWLDEMFRATQNAENHREGRRVQHTGRDIHSAFLNGFVEHMRTLVNAKEELQWARSFFFIIEMRGLKTRDGSMHMPPDQPIAADDGDGELDAESPRVQAIERVLSSFHTAEFEEDCWFLDIGINFLLPSPLGGYACPLPAAEAHATILSHVLEQDMATCIRWANGYGGYYQRDELAQLKALAGFRFTNPNPEVNGICYVQLYTSDKSVIYNLNLPNHAKRITTWQILGDWDKARMHHFQPLIAAFREASGAHEMSVRLEVRVEFSQYPFVQLRVPDEQARTWMYWADPKDYWGWKLYRLESIYSVLRTWMDSRARFTTNKIPEVCTLLVTLVWMANALSNRPDEGRTWDEIRDSSSVHDMIDGELLPVWPLHAHFLHSLLYSRNEQPRMSGNRVVSNDTIRYVCSSKLPPISEDELTALISEVKEQERDLQPDALDEGPGHPHRVYPVAMANKQQVVRAKARERQPDQFADVLPEPEPIRGYDSEDEDYEERPRPTPLSQKLTDIISDLPIQIFQKCPQQKSGHSWCAFDRSSPMIRHNVFCSLETLDLLFPSHIRFGSETDKWTVTVDRLFPKFTPVPVTSDQGLHCLKARDDFRSLQGGVPREQRDELVRIARQYIHDHWVWLPYGAPKSHLWATGVKNVPKHAFHVGTLKGGPWIIMNPAFV</sequence>
<gene>
    <name evidence="2" type="ORF">CTheo_8881</name>
</gene>
<evidence type="ECO:0000313" key="3">
    <source>
        <dbReference type="Proteomes" id="UP000383932"/>
    </source>
</evidence>
<reference evidence="2 3" key="1">
    <citation type="journal article" date="2019" name="Fungal Biol. Biotechnol.">
        <title>Draft genome sequence of fastidious pathogen Ceratobasidium theobromae, which causes vascular-streak dieback in Theobroma cacao.</title>
        <authorList>
            <person name="Ali S.S."/>
            <person name="Asman A."/>
            <person name="Shao J."/>
            <person name="Firmansyah A.P."/>
            <person name="Susilo A.W."/>
            <person name="Rosmana A."/>
            <person name="McMahon P."/>
            <person name="Junaid M."/>
            <person name="Guest D."/>
            <person name="Kheng T.Y."/>
            <person name="Meinhardt L.W."/>
            <person name="Bailey B.A."/>
        </authorList>
    </citation>
    <scope>NUCLEOTIDE SEQUENCE [LARGE SCALE GENOMIC DNA]</scope>
    <source>
        <strain evidence="2 3">CT2</strain>
    </source>
</reference>
<keyword evidence="3" id="KW-1185">Reference proteome</keyword>
<protein>
    <submittedName>
        <fullName evidence="2">Uncharacterized protein</fullName>
    </submittedName>
</protein>
<evidence type="ECO:0000313" key="2">
    <source>
        <dbReference type="EMBL" id="KAB5587678.1"/>
    </source>
</evidence>
<comment type="caution">
    <text evidence="2">The sequence shown here is derived from an EMBL/GenBank/DDBJ whole genome shotgun (WGS) entry which is preliminary data.</text>
</comment>